<comment type="caution">
    <text evidence="1">The sequence shown here is derived from an EMBL/GenBank/DDBJ whole genome shotgun (WGS) entry which is preliminary data.</text>
</comment>
<dbReference type="AlphaFoldDB" id="A0A423NN18"/>
<protein>
    <submittedName>
        <fullName evidence="1">Uncharacterized protein</fullName>
    </submittedName>
</protein>
<gene>
    <name evidence="1" type="ORF">BK674_19775</name>
</gene>
<evidence type="ECO:0000313" key="2">
    <source>
        <dbReference type="Proteomes" id="UP000284207"/>
    </source>
</evidence>
<accession>A0A423NN18</accession>
<sequence length="64" mass="7326">MALLSRECAASATSYKMFEDKQSRIAVPRGSITRVGKNMPPTLRMIFNSKLKSKLQLIERKRKI</sequence>
<dbReference type="EMBL" id="MOCA01000006">
    <property type="protein sequence ID" value="RON99667.1"/>
    <property type="molecule type" value="Genomic_DNA"/>
</dbReference>
<dbReference type="Proteomes" id="UP000284207">
    <property type="component" value="Unassembled WGS sequence"/>
</dbReference>
<name>A0A423NN18_9PSED</name>
<evidence type="ECO:0000313" key="1">
    <source>
        <dbReference type="EMBL" id="RON99667.1"/>
    </source>
</evidence>
<reference evidence="1 2" key="1">
    <citation type="submission" date="2016-10" db="EMBL/GenBank/DDBJ databases">
        <title>Comparative genome analysis of multiple Pseudomonas spp. focuses on biocontrol and plant growth promoting traits.</title>
        <authorList>
            <person name="Tao X.-Y."/>
            <person name="Taylor C.G."/>
        </authorList>
    </citation>
    <scope>NUCLEOTIDE SEQUENCE [LARGE SCALE GENOMIC DNA]</scope>
    <source>
        <strain evidence="1 2">36B3</strain>
    </source>
</reference>
<proteinExistence type="predicted"/>
<organism evidence="1 2">
    <name type="scientific">Pseudomonas moraviensis</name>
    <dbReference type="NCBI Taxonomy" id="321662"/>
    <lineage>
        <taxon>Bacteria</taxon>
        <taxon>Pseudomonadati</taxon>
        <taxon>Pseudomonadota</taxon>
        <taxon>Gammaproteobacteria</taxon>
        <taxon>Pseudomonadales</taxon>
        <taxon>Pseudomonadaceae</taxon>
        <taxon>Pseudomonas</taxon>
    </lineage>
</organism>